<evidence type="ECO:0000313" key="1">
    <source>
        <dbReference type="EMBL" id="SDF47721.1"/>
    </source>
</evidence>
<dbReference type="EMBL" id="FNBN01000002">
    <property type="protein sequence ID" value="SDF47721.1"/>
    <property type="molecule type" value="Genomic_DNA"/>
</dbReference>
<organism evidence="1 2">
    <name type="scientific">Chitinophaga filiformis</name>
    <name type="common">Myxococcus filiformis</name>
    <name type="synonym">Flexibacter filiformis</name>
    <dbReference type="NCBI Taxonomy" id="104663"/>
    <lineage>
        <taxon>Bacteria</taxon>
        <taxon>Pseudomonadati</taxon>
        <taxon>Bacteroidota</taxon>
        <taxon>Chitinophagia</taxon>
        <taxon>Chitinophagales</taxon>
        <taxon>Chitinophagaceae</taxon>
        <taxon>Chitinophaga</taxon>
    </lineage>
</organism>
<proteinExistence type="predicted"/>
<name>A0A1G7LE94_CHIFI</name>
<dbReference type="AlphaFoldDB" id="A0A1G7LE94"/>
<dbReference type="STRING" id="104663.SAMN04488121_10232"/>
<evidence type="ECO:0000313" key="2">
    <source>
        <dbReference type="Proteomes" id="UP000199045"/>
    </source>
</evidence>
<protein>
    <submittedName>
        <fullName evidence="1">Uncharacterized protein</fullName>
    </submittedName>
</protein>
<gene>
    <name evidence="1" type="ORF">SAMN04488121_10232</name>
</gene>
<reference evidence="1 2" key="1">
    <citation type="submission" date="2016-10" db="EMBL/GenBank/DDBJ databases">
        <authorList>
            <person name="de Groot N.N."/>
        </authorList>
    </citation>
    <scope>NUCLEOTIDE SEQUENCE [LARGE SCALE GENOMIC DNA]</scope>
    <source>
        <strain evidence="1 2">DSM 527</strain>
    </source>
</reference>
<accession>A0A1G7LE94</accession>
<dbReference type="Proteomes" id="UP000199045">
    <property type="component" value="Unassembled WGS sequence"/>
</dbReference>
<sequence>MDQQLTIDWRLFQGVNPPWLQTHGTFGADGSE</sequence>